<organism evidence="2 3">
    <name type="scientific">Hanamia caeni</name>
    <dbReference type="NCBI Taxonomy" id="2294116"/>
    <lineage>
        <taxon>Bacteria</taxon>
        <taxon>Pseudomonadati</taxon>
        <taxon>Bacteroidota</taxon>
        <taxon>Chitinophagia</taxon>
        <taxon>Chitinophagales</taxon>
        <taxon>Chitinophagaceae</taxon>
        <taxon>Hanamia</taxon>
    </lineage>
</organism>
<dbReference type="GO" id="GO:0032259">
    <property type="term" value="P:methylation"/>
    <property type="evidence" value="ECO:0007669"/>
    <property type="project" value="UniProtKB-KW"/>
</dbReference>
<dbReference type="InterPro" id="IPR029063">
    <property type="entry name" value="SAM-dependent_MTases_sf"/>
</dbReference>
<comment type="caution">
    <text evidence="2">The sequence shown here is derived from an EMBL/GenBank/DDBJ whole genome shotgun (WGS) entry which is preliminary data.</text>
</comment>
<reference evidence="2 3" key="1">
    <citation type="submission" date="2018-11" db="EMBL/GenBank/DDBJ databases">
        <title>Draft genome sequence of Ferruginibacter sp. BO-59.</title>
        <authorList>
            <person name="Im W.T."/>
        </authorList>
    </citation>
    <scope>NUCLEOTIDE SEQUENCE [LARGE SCALE GENOMIC DNA]</scope>
    <source>
        <strain evidence="2 3">BO-59</strain>
    </source>
</reference>
<dbReference type="CDD" id="cd02440">
    <property type="entry name" value="AdoMet_MTases"/>
    <property type="match status" value="1"/>
</dbReference>
<dbReference type="AlphaFoldDB" id="A0A3M9NI89"/>
<dbReference type="PANTHER" id="PTHR43591">
    <property type="entry name" value="METHYLTRANSFERASE"/>
    <property type="match status" value="1"/>
</dbReference>
<dbReference type="Gene3D" id="3.40.50.150">
    <property type="entry name" value="Vaccinia Virus protein VP39"/>
    <property type="match status" value="1"/>
</dbReference>
<keyword evidence="2" id="KW-0808">Transferase</keyword>
<dbReference type="Pfam" id="PF08241">
    <property type="entry name" value="Methyltransf_11"/>
    <property type="match status" value="1"/>
</dbReference>
<dbReference type="GO" id="GO:0008757">
    <property type="term" value="F:S-adenosylmethionine-dependent methyltransferase activity"/>
    <property type="evidence" value="ECO:0007669"/>
    <property type="project" value="InterPro"/>
</dbReference>
<sequence>MKLLLPDKSLLKKTGEVDYHEWNYKFPVKYVQLYRFKKIIELLDKKKYNTLLEAGIGSGIFLPELSKHCEHLYGCDVHNNMDNIYALCQAYGVKSCNLSSQSIDNTNFPDEKFDLIVAVSVLEFVPDIQKAINEIKRILKKDGFFITICPMESRILDFILKFYTRKPPKEESGNSRQKVSNLLEQNFVIEKKGYMLPIIGKFFPVYTHYKLKKN</sequence>
<accession>A0A3M9NI89</accession>
<protein>
    <submittedName>
        <fullName evidence="2">Class I SAM-dependent methyltransferase</fullName>
    </submittedName>
</protein>
<gene>
    <name evidence="2" type="ORF">EFY79_08935</name>
</gene>
<dbReference type="RefSeq" id="WP_123120351.1">
    <property type="nucleotide sequence ID" value="NZ_RJJR01000005.1"/>
</dbReference>
<evidence type="ECO:0000313" key="3">
    <source>
        <dbReference type="Proteomes" id="UP000267223"/>
    </source>
</evidence>
<dbReference type="OrthoDB" id="653491at2"/>
<name>A0A3M9NI89_9BACT</name>
<feature type="domain" description="Methyltransferase type 11" evidence="1">
    <location>
        <begin position="52"/>
        <end position="146"/>
    </location>
</feature>
<dbReference type="EMBL" id="RJJR01000005">
    <property type="protein sequence ID" value="RNI37509.1"/>
    <property type="molecule type" value="Genomic_DNA"/>
</dbReference>
<evidence type="ECO:0000259" key="1">
    <source>
        <dbReference type="Pfam" id="PF08241"/>
    </source>
</evidence>
<dbReference type="Proteomes" id="UP000267223">
    <property type="component" value="Unassembled WGS sequence"/>
</dbReference>
<keyword evidence="3" id="KW-1185">Reference proteome</keyword>
<evidence type="ECO:0000313" key="2">
    <source>
        <dbReference type="EMBL" id="RNI37509.1"/>
    </source>
</evidence>
<proteinExistence type="predicted"/>
<dbReference type="InterPro" id="IPR013216">
    <property type="entry name" value="Methyltransf_11"/>
</dbReference>
<keyword evidence="2" id="KW-0489">Methyltransferase</keyword>
<dbReference type="SUPFAM" id="SSF53335">
    <property type="entry name" value="S-adenosyl-L-methionine-dependent methyltransferases"/>
    <property type="match status" value="1"/>
</dbReference>